<reference evidence="20 21" key="1">
    <citation type="submission" date="2019-03" db="EMBL/GenBank/DDBJ databases">
        <title>Sequencing 23 genomes of Wallemia ichthyophaga.</title>
        <authorList>
            <person name="Gostincar C."/>
        </authorList>
    </citation>
    <scope>NUCLEOTIDE SEQUENCE [LARGE SCALE GENOMIC DNA]</scope>
    <source>
        <strain evidence="20 21">EXF-5753</strain>
    </source>
</reference>
<dbReference type="GO" id="GO:0003712">
    <property type="term" value="F:transcription coregulator activity"/>
    <property type="evidence" value="ECO:0007669"/>
    <property type="project" value="TreeGrafter"/>
</dbReference>
<dbReference type="SUPFAM" id="SSF57903">
    <property type="entry name" value="FYVE/PHD zinc finger"/>
    <property type="match status" value="1"/>
</dbReference>
<dbReference type="CDD" id="cd15526">
    <property type="entry name" value="PHD1_MOZ_d4"/>
    <property type="match status" value="1"/>
</dbReference>
<dbReference type="Pfam" id="PF00628">
    <property type="entry name" value="PHD"/>
    <property type="match status" value="1"/>
</dbReference>
<comment type="catalytic activity">
    <reaction evidence="16">
        <text>L-lysyl-[protein] + acetyl-CoA = N(6)-acetyl-L-lysyl-[protein] + CoA + H(+)</text>
        <dbReference type="Rhea" id="RHEA:45948"/>
        <dbReference type="Rhea" id="RHEA-COMP:9752"/>
        <dbReference type="Rhea" id="RHEA-COMP:10731"/>
        <dbReference type="ChEBI" id="CHEBI:15378"/>
        <dbReference type="ChEBI" id="CHEBI:29969"/>
        <dbReference type="ChEBI" id="CHEBI:57287"/>
        <dbReference type="ChEBI" id="CHEBI:57288"/>
        <dbReference type="ChEBI" id="CHEBI:61930"/>
        <dbReference type="EC" id="2.3.1.48"/>
    </reaction>
</comment>
<dbReference type="InterPro" id="IPR019787">
    <property type="entry name" value="Znf_PHD-finger"/>
</dbReference>
<feature type="compositionally biased region" description="Polar residues" evidence="17">
    <location>
        <begin position="891"/>
        <end position="901"/>
    </location>
</feature>
<feature type="domain" description="PHD-type" evidence="18">
    <location>
        <begin position="133"/>
        <end position="193"/>
    </location>
</feature>
<feature type="compositionally biased region" description="Basic and acidic residues" evidence="17">
    <location>
        <begin position="907"/>
        <end position="919"/>
    </location>
</feature>
<evidence type="ECO:0000256" key="7">
    <source>
        <dbReference type="ARBA" id="ARBA00022771"/>
    </source>
</evidence>
<evidence type="ECO:0000256" key="17">
    <source>
        <dbReference type="SAM" id="MobiDB-lite"/>
    </source>
</evidence>
<feature type="compositionally biased region" description="Low complexity" evidence="17">
    <location>
        <begin position="484"/>
        <end position="495"/>
    </location>
</feature>
<dbReference type="Gene3D" id="1.10.10.10">
    <property type="entry name" value="Winged helix-like DNA-binding domain superfamily/Winged helix DNA-binding domain"/>
    <property type="match status" value="1"/>
</dbReference>
<evidence type="ECO:0000256" key="13">
    <source>
        <dbReference type="ARBA" id="ARBA00023242"/>
    </source>
</evidence>
<dbReference type="Proteomes" id="UP000310189">
    <property type="component" value="Unassembled WGS sequence"/>
</dbReference>
<feature type="compositionally biased region" description="Low complexity" evidence="17">
    <location>
        <begin position="522"/>
        <end position="533"/>
    </location>
</feature>
<dbReference type="EMBL" id="SPNW01000002">
    <property type="protein sequence ID" value="TIA93384.1"/>
    <property type="molecule type" value="Genomic_DNA"/>
</dbReference>
<dbReference type="GO" id="GO:0031507">
    <property type="term" value="P:heterochromatin formation"/>
    <property type="evidence" value="ECO:0007669"/>
    <property type="project" value="UniProtKB-ARBA"/>
</dbReference>
<evidence type="ECO:0000313" key="20">
    <source>
        <dbReference type="EMBL" id="TIA93384.1"/>
    </source>
</evidence>
<dbReference type="Pfam" id="PF17772">
    <property type="entry name" value="zf-MYST"/>
    <property type="match status" value="1"/>
</dbReference>
<dbReference type="Gene3D" id="3.30.60.60">
    <property type="entry name" value="N-acetyl transferase-like"/>
    <property type="match status" value="1"/>
</dbReference>
<feature type="region of interest" description="Disordered" evidence="17">
    <location>
        <begin position="891"/>
        <end position="930"/>
    </location>
</feature>
<dbReference type="InterPro" id="IPR050603">
    <property type="entry name" value="MYST_HAT"/>
</dbReference>
<evidence type="ECO:0000256" key="11">
    <source>
        <dbReference type="ARBA" id="ARBA00023015"/>
    </source>
</evidence>
<protein>
    <recommendedName>
        <fullName evidence="3 16">Histone acetyltransferase</fullName>
        <ecNumber evidence="3 16">2.3.1.48</ecNumber>
    </recommendedName>
</protein>
<evidence type="ECO:0000256" key="2">
    <source>
        <dbReference type="ARBA" id="ARBA00010107"/>
    </source>
</evidence>
<keyword evidence="10" id="KW-0007">Acetylation</keyword>
<dbReference type="SMART" id="SM00249">
    <property type="entry name" value="PHD"/>
    <property type="match status" value="2"/>
</dbReference>
<feature type="region of interest" description="Disordered" evidence="17">
    <location>
        <begin position="19"/>
        <end position="128"/>
    </location>
</feature>
<feature type="compositionally biased region" description="Low complexity" evidence="17">
    <location>
        <begin position="541"/>
        <end position="550"/>
    </location>
</feature>
<dbReference type="InterPro" id="IPR016181">
    <property type="entry name" value="Acyl_CoA_acyltransferase"/>
</dbReference>
<keyword evidence="5" id="KW-0479">Metal-binding</keyword>
<feature type="compositionally biased region" description="Polar residues" evidence="17">
    <location>
        <begin position="441"/>
        <end position="452"/>
    </location>
</feature>
<feature type="compositionally biased region" description="Acidic residues" evidence="17">
    <location>
        <begin position="50"/>
        <end position="61"/>
    </location>
</feature>
<dbReference type="PROSITE" id="PS51726">
    <property type="entry name" value="MYST_HAT"/>
    <property type="match status" value="1"/>
</dbReference>
<dbReference type="GO" id="GO:0003682">
    <property type="term" value="F:chromatin binding"/>
    <property type="evidence" value="ECO:0007669"/>
    <property type="project" value="TreeGrafter"/>
</dbReference>
<dbReference type="GO" id="GO:0008270">
    <property type="term" value="F:zinc ion binding"/>
    <property type="evidence" value="ECO:0007669"/>
    <property type="project" value="UniProtKB-KW"/>
</dbReference>
<comment type="subcellular location">
    <subcellularLocation>
        <location evidence="1 16">Nucleus</location>
    </subcellularLocation>
</comment>
<evidence type="ECO:0000256" key="6">
    <source>
        <dbReference type="ARBA" id="ARBA00022737"/>
    </source>
</evidence>
<dbReference type="FunFam" id="3.30.60.60:FF:000001">
    <property type="entry name" value="Histone acetyltransferase"/>
    <property type="match status" value="1"/>
</dbReference>
<dbReference type="InterPro" id="IPR011011">
    <property type="entry name" value="Znf_FYVE_PHD"/>
</dbReference>
<comment type="similarity">
    <text evidence="2 16">Belongs to the MYST (SAS/MOZ) family.</text>
</comment>
<dbReference type="FunFam" id="3.40.630.30:FF:000001">
    <property type="entry name" value="Histone acetyltransferase"/>
    <property type="match status" value="1"/>
</dbReference>
<feature type="compositionally biased region" description="Basic and acidic residues" evidence="17">
    <location>
        <begin position="974"/>
        <end position="1002"/>
    </location>
</feature>
<dbReference type="InterPro" id="IPR013083">
    <property type="entry name" value="Znf_RING/FYVE/PHD"/>
</dbReference>
<feature type="active site" description="Proton donor/acceptor" evidence="14">
    <location>
        <position position="824"/>
    </location>
</feature>
<evidence type="ECO:0000313" key="21">
    <source>
        <dbReference type="Proteomes" id="UP000310189"/>
    </source>
</evidence>
<dbReference type="GO" id="GO:0004402">
    <property type="term" value="F:histone acetyltransferase activity"/>
    <property type="evidence" value="ECO:0007669"/>
    <property type="project" value="InterPro"/>
</dbReference>
<evidence type="ECO:0000256" key="12">
    <source>
        <dbReference type="ARBA" id="ARBA00023163"/>
    </source>
</evidence>
<dbReference type="AlphaFoldDB" id="A0A4T0FZV1"/>
<sequence length="1042" mass="116405">MTNDDSGGYGAYMAAMRSLGVGGSHNGGILPSSLPTQPSQSQTVHNDSNSESDADGEDDMDLSGNQPSYPPHQTNLHEIHAAASSRNQRESRIRSDLNAASPRYINDTLTQRTKREKQGRNPKLNTTSNNGHSLRCAYCMGDYSYNYKTHKSELMVTCSQCASSAHPTCLHFTPTLTNNVQQYNWCCVDCKGCEVCKHKGNEDDIIFCDLCDRGWHMPCLNPPITEPPPGDFACPVCKNAKNGSHEQHQRAGSQPVTVANSDSNSSQFLIAADQYHLGYNNSINSQIPPTQSPLAMQLQMQIQTPTLAPTFQPPPPASDAQPTPQQSATILNASKAMLTGRPSPTIPVLSQLQNAAAGASASKASDTPIKRGRGRPPKKFQPDGPLGTPQVFKSTEKDKRPVGRPPGPRASLSAPKRINTFVVIDSDEDRVVEKAGERSSDQAGEQSMQVDQHQPVHRAVEVTLDGPRDPALIASAQTVVETKQPSQQPVQPPAQDDSGQQPMEGVESTSVAGPSEPGASALPQQSEQPQHPELQPPQQPQQPQEHSLPQQPQPQDPPQTEREGEQQQDQNQEQEQEQEQGNEDPFAGVLNEYEAQVTNTTPQALEKEKFESTRRKAEIELLQKAKRPVQLLQTNASSSHTDEHKSKAQPIKALLFGNYEIQTWYAAPYPEEYTTLPNGKMYLCEWCLSYRKSEFQMKRHHSKCKFHSPPGDEIYRSGKVKIFEVDGRKNRIYCQNLCLLAKMFLDHKTLYYDVEPFLFYVITQHTADGEEFVGYFSKEKRSGMGYNLSCIMTLPIRQRKGWGMFAIDFSYLLSRKEEKIGTPERPLSKLGFLSYKRYWTTAIYKALLRTPEPHTLGQLSEATGMTIPDVTFTLRLNHLIHSVNTGDGENSYVNESNTYRTRTNKPVLEEHPERARNDDPTSVPVPGPNTYKITFNRNTLETYLAKDAAKDYVRLDQDQLRWQPFITHHTQLFKGDDKGDDKDKAGEDGRKEDEDKQERGDEQQQQQQGDKQANNIDQRVSPQHQQQPTPPKTSSHDTPMTS</sequence>
<feature type="compositionally biased region" description="Low complexity" evidence="17">
    <location>
        <begin position="1003"/>
        <end position="1012"/>
    </location>
</feature>
<keyword evidence="13 16" id="KW-0539">Nucleus</keyword>
<dbReference type="SUPFAM" id="SSF55729">
    <property type="entry name" value="Acyl-CoA N-acyltransferases (Nat)"/>
    <property type="match status" value="1"/>
</dbReference>
<feature type="region of interest" description="Disordered" evidence="17">
    <location>
        <begin position="972"/>
        <end position="1042"/>
    </location>
</feature>
<dbReference type="PANTHER" id="PTHR10615">
    <property type="entry name" value="HISTONE ACETYLTRANSFERASE"/>
    <property type="match status" value="1"/>
</dbReference>
<evidence type="ECO:0000256" key="1">
    <source>
        <dbReference type="ARBA" id="ARBA00004123"/>
    </source>
</evidence>
<keyword evidence="9" id="KW-0156">Chromatin regulator</keyword>
<dbReference type="EC" id="2.3.1.48" evidence="3 16"/>
<dbReference type="PANTHER" id="PTHR10615:SF161">
    <property type="entry name" value="HISTONE ACETYLTRANSFERASE KAT7"/>
    <property type="match status" value="1"/>
</dbReference>
<evidence type="ECO:0000256" key="9">
    <source>
        <dbReference type="ARBA" id="ARBA00022853"/>
    </source>
</evidence>
<keyword evidence="7 15" id="KW-0863">Zinc-finger</keyword>
<feature type="region of interest" description="Disordered" evidence="17">
    <location>
        <begin position="357"/>
        <end position="583"/>
    </location>
</feature>
<dbReference type="PROSITE" id="PS50016">
    <property type="entry name" value="ZF_PHD_2"/>
    <property type="match status" value="2"/>
</dbReference>
<evidence type="ECO:0000259" key="19">
    <source>
        <dbReference type="PROSITE" id="PS51726"/>
    </source>
</evidence>
<keyword evidence="11" id="KW-0805">Transcription regulation</keyword>
<keyword evidence="8" id="KW-0862">Zinc</keyword>
<dbReference type="GO" id="GO:0006357">
    <property type="term" value="P:regulation of transcription by RNA polymerase II"/>
    <property type="evidence" value="ECO:0007669"/>
    <property type="project" value="TreeGrafter"/>
</dbReference>
<name>A0A4T0FZV1_9BASI</name>
<dbReference type="InterPro" id="IPR040706">
    <property type="entry name" value="Zf-MYST"/>
</dbReference>
<accession>A0A4T0FZV1</accession>
<feature type="compositionally biased region" description="Polar residues" evidence="17">
    <location>
        <begin position="497"/>
        <end position="512"/>
    </location>
</feature>
<organism evidence="20 21">
    <name type="scientific">Wallemia hederae</name>
    <dbReference type="NCBI Taxonomy" id="1540922"/>
    <lineage>
        <taxon>Eukaryota</taxon>
        <taxon>Fungi</taxon>
        <taxon>Dikarya</taxon>
        <taxon>Basidiomycota</taxon>
        <taxon>Wallemiomycotina</taxon>
        <taxon>Wallemiomycetes</taxon>
        <taxon>Wallemiales</taxon>
        <taxon>Wallemiaceae</taxon>
        <taxon>Wallemia</taxon>
    </lineage>
</organism>
<feature type="compositionally biased region" description="Low complexity" evidence="17">
    <location>
        <begin position="30"/>
        <end position="43"/>
    </location>
</feature>
<evidence type="ECO:0000256" key="8">
    <source>
        <dbReference type="ARBA" id="ARBA00022833"/>
    </source>
</evidence>
<dbReference type="InterPro" id="IPR002717">
    <property type="entry name" value="HAT_MYST-type"/>
</dbReference>
<evidence type="ECO:0000256" key="4">
    <source>
        <dbReference type="ARBA" id="ARBA00022679"/>
    </source>
</evidence>
<keyword evidence="6" id="KW-0677">Repeat</keyword>
<dbReference type="GO" id="GO:1990467">
    <property type="term" value="C:NuA3a histone acetyltransferase complex"/>
    <property type="evidence" value="ECO:0007669"/>
    <property type="project" value="TreeGrafter"/>
</dbReference>
<comment type="caution">
    <text evidence="20">The sequence shown here is derived from an EMBL/GenBank/DDBJ whole genome shotgun (WGS) entry which is preliminary data.</text>
</comment>
<evidence type="ECO:0000256" key="14">
    <source>
        <dbReference type="PIRSR" id="PIRSR602717-51"/>
    </source>
</evidence>
<evidence type="ECO:0000256" key="10">
    <source>
        <dbReference type="ARBA" id="ARBA00022990"/>
    </source>
</evidence>
<feature type="domain" description="MYST-type HAT" evidence="19">
    <location>
        <begin position="646"/>
        <end position="964"/>
    </location>
</feature>
<keyword evidence="21" id="KW-1185">Reference proteome</keyword>
<gene>
    <name evidence="20" type="ORF">E3P99_00200</name>
</gene>
<dbReference type="Pfam" id="PF01853">
    <property type="entry name" value="MOZ_SAS"/>
    <property type="match status" value="1"/>
</dbReference>
<dbReference type="InterPro" id="IPR001965">
    <property type="entry name" value="Znf_PHD"/>
</dbReference>
<keyword evidence="12" id="KW-0804">Transcription</keyword>
<feature type="compositionally biased region" description="Polar residues" evidence="17">
    <location>
        <begin position="63"/>
        <end position="74"/>
    </location>
</feature>
<feature type="region of interest" description="Disordered" evidence="17">
    <location>
        <begin position="306"/>
        <end position="326"/>
    </location>
</feature>
<evidence type="ECO:0000256" key="16">
    <source>
        <dbReference type="RuleBase" id="RU361211"/>
    </source>
</evidence>
<evidence type="ECO:0000259" key="18">
    <source>
        <dbReference type="PROSITE" id="PS50016"/>
    </source>
</evidence>
<feature type="domain" description="PHD-type" evidence="18">
    <location>
        <begin position="190"/>
        <end position="240"/>
    </location>
</feature>
<dbReference type="GO" id="GO:0005634">
    <property type="term" value="C:nucleus"/>
    <property type="evidence" value="ECO:0007669"/>
    <property type="project" value="UniProtKB-SubCell"/>
</dbReference>
<feature type="compositionally biased region" description="Basic and acidic residues" evidence="17">
    <location>
        <begin position="429"/>
        <end position="440"/>
    </location>
</feature>
<dbReference type="FunFam" id="3.30.40.10:FF:000005">
    <property type="entry name" value="zinc finger protein isoform X1"/>
    <property type="match status" value="1"/>
</dbReference>
<proteinExistence type="inferred from homology"/>
<evidence type="ECO:0000256" key="3">
    <source>
        <dbReference type="ARBA" id="ARBA00013184"/>
    </source>
</evidence>
<evidence type="ECO:0000256" key="15">
    <source>
        <dbReference type="PROSITE-ProRule" id="PRU00146"/>
    </source>
</evidence>
<dbReference type="OrthoDB" id="787137at2759"/>
<feature type="compositionally biased region" description="Acidic residues" evidence="17">
    <location>
        <begin position="572"/>
        <end position="582"/>
    </location>
</feature>
<keyword evidence="4" id="KW-0808">Transferase</keyword>
<dbReference type="InterPro" id="IPR036388">
    <property type="entry name" value="WH-like_DNA-bd_sf"/>
</dbReference>
<dbReference type="Gene3D" id="3.40.630.30">
    <property type="match status" value="1"/>
</dbReference>
<evidence type="ECO:0000256" key="5">
    <source>
        <dbReference type="ARBA" id="ARBA00022723"/>
    </source>
</evidence>
<dbReference type="Gene3D" id="3.30.40.10">
    <property type="entry name" value="Zinc/RING finger domain, C3HC4 (zinc finger)"/>
    <property type="match status" value="1"/>
</dbReference>